<organism evidence="3 4">
    <name type="scientific">Geodermatophilus tzadiensis</name>
    <dbReference type="NCBI Taxonomy" id="1137988"/>
    <lineage>
        <taxon>Bacteria</taxon>
        <taxon>Bacillati</taxon>
        <taxon>Actinomycetota</taxon>
        <taxon>Actinomycetes</taxon>
        <taxon>Geodermatophilales</taxon>
        <taxon>Geodermatophilaceae</taxon>
        <taxon>Geodermatophilus</taxon>
    </lineage>
</organism>
<keyword evidence="4" id="KW-1185">Reference proteome</keyword>
<evidence type="ECO:0000313" key="4">
    <source>
        <dbReference type="Proteomes" id="UP000239210"/>
    </source>
</evidence>
<keyword evidence="1" id="KW-1133">Transmembrane helix</keyword>
<protein>
    <submittedName>
        <fullName evidence="3">CAAX prenyl protease-like protein</fullName>
    </submittedName>
</protein>
<evidence type="ECO:0000259" key="2">
    <source>
        <dbReference type="Pfam" id="PF02517"/>
    </source>
</evidence>
<dbReference type="InterPro" id="IPR003675">
    <property type="entry name" value="Rce1/LyrA-like_dom"/>
</dbReference>
<comment type="caution">
    <text evidence="3">The sequence shown here is derived from an EMBL/GenBank/DDBJ whole genome shotgun (WGS) entry which is preliminary data.</text>
</comment>
<feature type="transmembrane region" description="Helical" evidence="1">
    <location>
        <begin position="146"/>
        <end position="167"/>
    </location>
</feature>
<sequence length="249" mass="25318">MPTRADVRRATGLVVLLGAWNDLVVPRLPERAYAPVNAAATAALLTAARTSGIPWDELGLRPGRLPAGARWGGACAALVAAGYAAGLAVPACRPLLADARVAGLSGRELVARVLVRIPVGTVLWEEVAFRGVLPPVLRRVLPRREAAAVASALFGVWHVAPTLQGLAVNGLAVDPVRRAAAVTTACLGTAGAALLFASLRQRSGSLLAPALLHLAANDLGVLAAAVASRGGAGRVACTVSVRADGGSRR</sequence>
<dbReference type="AlphaFoldDB" id="A0A2T0TP28"/>
<proteinExistence type="predicted"/>
<evidence type="ECO:0000313" key="3">
    <source>
        <dbReference type="EMBL" id="PRY47484.1"/>
    </source>
</evidence>
<dbReference type="InterPro" id="IPR015837">
    <property type="entry name" value="UCP026622_CAAX_protease"/>
</dbReference>
<dbReference type="GO" id="GO:0004175">
    <property type="term" value="F:endopeptidase activity"/>
    <property type="evidence" value="ECO:0007669"/>
    <property type="project" value="UniProtKB-ARBA"/>
</dbReference>
<dbReference type="Proteomes" id="UP000239210">
    <property type="component" value="Unassembled WGS sequence"/>
</dbReference>
<keyword evidence="1" id="KW-0812">Transmembrane</keyword>
<accession>A0A2T0TP28</accession>
<dbReference type="EMBL" id="PVTG01000014">
    <property type="protein sequence ID" value="PRY47484.1"/>
    <property type="molecule type" value="Genomic_DNA"/>
</dbReference>
<keyword evidence="3" id="KW-0378">Hydrolase</keyword>
<dbReference type="GO" id="GO:0080120">
    <property type="term" value="P:CAAX-box protein maturation"/>
    <property type="evidence" value="ECO:0007669"/>
    <property type="project" value="UniProtKB-ARBA"/>
</dbReference>
<name>A0A2T0TP28_9ACTN</name>
<evidence type="ECO:0000256" key="1">
    <source>
        <dbReference type="SAM" id="Phobius"/>
    </source>
</evidence>
<feature type="transmembrane region" description="Helical" evidence="1">
    <location>
        <begin position="179"/>
        <end position="199"/>
    </location>
</feature>
<dbReference type="Pfam" id="PF02517">
    <property type="entry name" value="Rce1-like"/>
    <property type="match status" value="1"/>
</dbReference>
<gene>
    <name evidence="3" type="ORF">LY71_114118</name>
</gene>
<dbReference type="RefSeq" id="WP_245887992.1">
    <property type="nucleotide sequence ID" value="NZ_PVTG01000014.1"/>
</dbReference>
<feature type="domain" description="CAAX prenyl protease 2/Lysostaphin resistance protein A-like" evidence="2">
    <location>
        <begin position="113"/>
        <end position="217"/>
    </location>
</feature>
<dbReference type="GO" id="GO:0006508">
    <property type="term" value="P:proteolysis"/>
    <property type="evidence" value="ECO:0007669"/>
    <property type="project" value="UniProtKB-KW"/>
</dbReference>
<dbReference type="PIRSF" id="PIRSF026622">
    <property type="entry name" value="Proteas_026622"/>
    <property type="match status" value="1"/>
</dbReference>
<reference evidence="3 4" key="1">
    <citation type="submission" date="2018-03" db="EMBL/GenBank/DDBJ databases">
        <title>Genomic Encyclopedia of Archaeal and Bacterial Type Strains, Phase II (KMG-II): from individual species to whole genera.</title>
        <authorList>
            <person name="Goeker M."/>
        </authorList>
    </citation>
    <scope>NUCLEOTIDE SEQUENCE [LARGE SCALE GENOMIC DNA]</scope>
    <source>
        <strain evidence="3 4">DSM 45416</strain>
    </source>
</reference>
<keyword evidence="1" id="KW-0472">Membrane</keyword>
<keyword evidence="3" id="KW-0645">Protease</keyword>